<dbReference type="eggNOG" id="ENOG5031Z82">
    <property type="taxonomic scope" value="Bacteria"/>
</dbReference>
<evidence type="ECO:0000313" key="2">
    <source>
        <dbReference type="Proteomes" id="UP000001491"/>
    </source>
</evidence>
<name>C5J6S4_MESCH</name>
<protein>
    <submittedName>
        <fullName evidence="1">Uncharacterized protein</fullName>
    </submittedName>
</protein>
<dbReference type="EMBL" id="FM864216">
    <property type="protein sequence ID" value="CAT05187.1"/>
    <property type="molecule type" value="Genomic_DNA"/>
</dbReference>
<evidence type="ECO:0000313" key="1">
    <source>
        <dbReference type="EMBL" id="CAT05187.1"/>
    </source>
</evidence>
<keyword evidence="2" id="KW-1185">Reference proteome</keyword>
<organism evidence="1 2">
    <name type="scientific">Mesomycoplasma conjunctivae (strain ATCC 25834 / NCTC 10147 / HRC/581)</name>
    <name type="common">Mycoplasma conjunctivae</name>
    <dbReference type="NCBI Taxonomy" id="572263"/>
    <lineage>
        <taxon>Bacteria</taxon>
        <taxon>Bacillati</taxon>
        <taxon>Mycoplasmatota</taxon>
        <taxon>Mycoplasmoidales</taxon>
        <taxon>Metamycoplasmataceae</taxon>
        <taxon>Mesomycoplasma</taxon>
    </lineage>
</organism>
<sequence length="498" mass="57878">MLIKLLNKDVKIEINGSSKWAFANRMTYKKHLFNPTTITLHNLISKQRLQTNQHFTSYDKIDTFTNITLKSADDQVIFSGLIESQGRLSLMPNKFKDQSIIAYDNRWWLSHIEPPAIEWVKVDAREALNEYISLLNEPKIKLHKIDFKPGLKINAYNTTNKTPFSVLKSFFAPYTNTHVVFETNNAGELLISFLNPQEMKKNKTIINNENVKSLFITDLQIDKNSFQYANVLRTESTNVVGNLGQRDIYNLHPLENKIALSSPVANIERNSEQNFFWNWKTKKKNHLIIINKDEVKNTLKWHLAYELNSNLLQVNPEWKREEFNQVFISYSKYNRQAIQLENKKEINHIAKISGFSGRVFYWDKYNDITTTPELASRAEEQLTHSSGSTYDLVISTSKVNWDVGDFVELKINSIADGVYIILELEGSLDISSNNHNITYKLRNTSNGETALNFYDEQSYRDMPQKLNKEPYQTNSIIYGNIKVDTLVKRTKKIPRNTR</sequence>
<accession>C5J6S4</accession>
<dbReference type="Proteomes" id="UP000001491">
    <property type="component" value="Chromosome"/>
</dbReference>
<gene>
    <name evidence="1" type="ordered locus">MCJ_004820</name>
</gene>
<dbReference type="HOGENOM" id="CLU_547270_0_0_14"/>
<dbReference type="KEGG" id="mco:MCJ_004820"/>
<dbReference type="AlphaFoldDB" id="C5J6S4"/>
<proteinExistence type="predicted"/>
<reference evidence="2" key="1">
    <citation type="journal article" date="2009" name="BMC Bioinformatics">
        <title>The Mycoplasma conjunctivae genome sequencing, annotation and analysis.</title>
        <authorList>
            <person name="Calderon-Copete S.P."/>
            <person name="Wigger G."/>
            <person name="Wunderlin C."/>
            <person name="Schmidheini T."/>
            <person name="Frey J."/>
            <person name="Quail M.A."/>
            <person name="Falquet L."/>
        </authorList>
    </citation>
    <scope>NUCLEOTIDE SEQUENCE [LARGE SCALE GENOMIC DNA]</scope>
    <source>
        <strain evidence="2">ATCC 25834 / NCTC 10147 / HRC/581</strain>
    </source>
</reference>